<dbReference type="InterPro" id="IPR029063">
    <property type="entry name" value="SAM-dependent_MTases_sf"/>
</dbReference>
<proteinExistence type="predicted"/>
<organism evidence="5 6">
    <name type="scientific">Tautonia plasticadhaerens</name>
    <dbReference type="NCBI Taxonomy" id="2527974"/>
    <lineage>
        <taxon>Bacteria</taxon>
        <taxon>Pseudomonadati</taxon>
        <taxon>Planctomycetota</taxon>
        <taxon>Planctomycetia</taxon>
        <taxon>Isosphaerales</taxon>
        <taxon>Isosphaeraceae</taxon>
        <taxon>Tautonia</taxon>
    </lineage>
</organism>
<keyword evidence="2" id="KW-0808">Transferase</keyword>
<reference evidence="5 6" key="1">
    <citation type="submission" date="2019-02" db="EMBL/GenBank/DDBJ databases">
        <title>Deep-cultivation of Planctomycetes and their phenomic and genomic characterization uncovers novel biology.</title>
        <authorList>
            <person name="Wiegand S."/>
            <person name="Jogler M."/>
            <person name="Boedeker C."/>
            <person name="Pinto D."/>
            <person name="Vollmers J."/>
            <person name="Rivas-Marin E."/>
            <person name="Kohn T."/>
            <person name="Peeters S.H."/>
            <person name="Heuer A."/>
            <person name="Rast P."/>
            <person name="Oberbeckmann S."/>
            <person name="Bunk B."/>
            <person name="Jeske O."/>
            <person name="Meyerdierks A."/>
            <person name="Storesund J.E."/>
            <person name="Kallscheuer N."/>
            <person name="Luecker S."/>
            <person name="Lage O.M."/>
            <person name="Pohl T."/>
            <person name="Merkel B.J."/>
            <person name="Hornburger P."/>
            <person name="Mueller R.-W."/>
            <person name="Bruemmer F."/>
            <person name="Labrenz M."/>
            <person name="Spormann A.M."/>
            <person name="Op den Camp H."/>
            <person name="Overmann J."/>
            <person name="Amann R."/>
            <person name="Jetten M.S.M."/>
            <person name="Mascher T."/>
            <person name="Medema M.H."/>
            <person name="Devos D.P."/>
            <person name="Kaster A.-K."/>
            <person name="Ovreas L."/>
            <person name="Rohde M."/>
            <person name="Galperin M.Y."/>
            <person name="Jogler C."/>
        </authorList>
    </citation>
    <scope>NUCLEOTIDE SEQUENCE [LARGE SCALE GENOMIC DNA]</scope>
    <source>
        <strain evidence="5 6">ElP</strain>
    </source>
</reference>
<dbReference type="PANTHER" id="PTHR43464:SF19">
    <property type="entry name" value="UBIQUINONE BIOSYNTHESIS O-METHYLTRANSFERASE, MITOCHONDRIAL"/>
    <property type="match status" value="1"/>
</dbReference>
<evidence type="ECO:0000259" key="4">
    <source>
        <dbReference type="Pfam" id="PF13649"/>
    </source>
</evidence>
<evidence type="ECO:0000313" key="6">
    <source>
        <dbReference type="Proteomes" id="UP000317835"/>
    </source>
</evidence>
<evidence type="ECO:0000256" key="1">
    <source>
        <dbReference type="ARBA" id="ARBA00022603"/>
    </source>
</evidence>
<evidence type="ECO:0000256" key="3">
    <source>
        <dbReference type="ARBA" id="ARBA00022691"/>
    </source>
</evidence>
<feature type="domain" description="Methyltransferase" evidence="4">
    <location>
        <begin position="64"/>
        <end position="150"/>
    </location>
</feature>
<evidence type="ECO:0000256" key="2">
    <source>
        <dbReference type="ARBA" id="ARBA00022679"/>
    </source>
</evidence>
<dbReference type="GO" id="GO:0032259">
    <property type="term" value="P:methylation"/>
    <property type="evidence" value="ECO:0007669"/>
    <property type="project" value="UniProtKB-KW"/>
</dbReference>
<sequence>MLCLVPVLLRPVMSGALSRGPEPMAEADRIRWDARHREQAGREHGPSPFAVSLDGLLPHRGRALDVAGGTGRHALWLARRGLDVTLADLSGVALEIAAGRADREGLPLRTVTIDLEAGPAPEGPWDLIVCVDFLWRPLLAGLPTALHPGGLLLVAHPTRSNLRRHERPGPRHLLDDGELPGLIRGLEVLHDEEGWTPEGRHEARLVARRPAPEAGR</sequence>
<dbReference type="PANTHER" id="PTHR43464">
    <property type="entry name" value="METHYLTRANSFERASE"/>
    <property type="match status" value="1"/>
</dbReference>
<dbReference type="EMBL" id="CP036426">
    <property type="protein sequence ID" value="QDV37757.1"/>
    <property type="molecule type" value="Genomic_DNA"/>
</dbReference>
<keyword evidence="1" id="KW-0489">Methyltransferase</keyword>
<dbReference type="Gene3D" id="3.40.50.150">
    <property type="entry name" value="Vaccinia Virus protein VP39"/>
    <property type="match status" value="1"/>
</dbReference>
<keyword evidence="3" id="KW-0949">S-adenosyl-L-methionine</keyword>
<dbReference type="GO" id="GO:0008168">
    <property type="term" value="F:methyltransferase activity"/>
    <property type="evidence" value="ECO:0007669"/>
    <property type="project" value="UniProtKB-KW"/>
</dbReference>
<dbReference type="CDD" id="cd02440">
    <property type="entry name" value="AdoMet_MTases"/>
    <property type="match status" value="1"/>
</dbReference>
<gene>
    <name evidence="5" type="ORF">ElP_57030</name>
</gene>
<evidence type="ECO:0000313" key="5">
    <source>
        <dbReference type="EMBL" id="QDV37757.1"/>
    </source>
</evidence>
<name>A0A518HAD2_9BACT</name>
<keyword evidence="6" id="KW-1185">Reference proteome</keyword>
<dbReference type="Proteomes" id="UP000317835">
    <property type="component" value="Chromosome"/>
</dbReference>
<dbReference type="SUPFAM" id="SSF53335">
    <property type="entry name" value="S-adenosyl-L-methionine-dependent methyltransferases"/>
    <property type="match status" value="1"/>
</dbReference>
<accession>A0A518HAD2</accession>
<dbReference type="AlphaFoldDB" id="A0A518HAD2"/>
<protein>
    <submittedName>
        <fullName evidence="5">Tellurite resistance protein TehB</fullName>
    </submittedName>
</protein>
<dbReference type="KEGG" id="tpla:ElP_57030"/>
<dbReference type="InterPro" id="IPR041698">
    <property type="entry name" value="Methyltransf_25"/>
</dbReference>
<dbReference type="Pfam" id="PF13649">
    <property type="entry name" value="Methyltransf_25"/>
    <property type="match status" value="1"/>
</dbReference>